<dbReference type="CDD" id="cd02440">
    <property type="entry name" value="AdoMet_MTases"/>
    <property type="match status" value="1"/>
</dbReference>
<keyword evidence="3" id="KW-1185">Reference proteome</keyword>
<dbReference type="InterPro" id="IPR029063">
    <property type="entry name" value="SAM-dependent_MTases_sf"/>
</dbReference>
<dbReference type="AlphaFoldDB" id="A0A1V6N9H4"/>
<proteinExistence type="predicted"/>
<name>A0A1V6N9H4_PENPO</name>
<accession>A0A1V6N9H4</accession>
<dbReference type="Proteomes" id="UP000191408">
    <property type="component" value="Unassembled WGS sequence"/>
</dbReference>
<evidence type="ECO:0000313" key="3">
    <source>
        <dbReference type="Proteomes" id="UP000191408"/>
    </source>
</evidence>
<dbReference type="Gene3D" id="3.40.50.150">
    <property type="entry name" value="Vaccinia Virus protein VP39"/>
    <property type="match status" value="1"/>
</dbReference>
<dbReference type="OrthoDB" id="66144at2759"/>
<dbReference type="SUPFAM" id="SSF53335">
    <property type="entry name" value="S-adenosyl-L-methionine-dependent methyltransferases"/>
    <property type="match status" value="1"/>
</dbReference>
<comment type="caution">
    <text evidence="2">The sequence shown here is derived from an EMBL/GenBank/DDBJ whole genome shotgun (WGS) entry which is preliminary data.</text>
</comment>
<dbReference type="InterPro" id="IPR041698">
    <property type="entry name" value="Methyltransf_25"/>
</dbReference>
<sequence>MFRVESSLVLVWNTSSIYPRKPTEIQSRSTVQSPPPNMATIQELLATRPSGRSQQTQYIDTVEAYDKWAEVYDTDGNFLQRLDTIEMRTLLPQFIDRTESESETETKAIRPSLVDLGCGTGRNTIQLLSTLNTANKATSFSVIGLDASRGMLDVARTATREYVSKSATQTDVELGILDLLQPELSKAQLPSSLCELGAVGVISTLVLEHIPLERFFAAAAGIMRSGAYLLVTNMHAEMGMRSQAGFTDERGVKVRPTSYCHAIPDVLDAAVQAGFEVEEVVGAGPDGVVVRGVDEELGDVLGARAKKWVGVRVWFGVCFVKR</sequence>
<dbReference type="Pfam" id="PF13649">
    <property type="entry name" value="Methyltransf_25"/>
    <property type="match status" value="1"/>
</dbReference>
<organism evidence="2 3">
    <name type="scientific">Penicillium polonicum</name>
    <dbReference type="NCBI Taxonomy" id="60169"/>
    <lineage>
        <taxon>Eukaryota</taxon>
        <taxon>Fungi</taxon>
        <taxon>Dikarya</taxon>
        <taxon>Ascomycota</taxon>
        <taxon>Pezizomycotina</taxon>
        <taxon>Eurotiomycetes</taxon>
        <taxon>Eurotiomycetidae</taxon>
        <taxon>Eurotiales</taxon>
        <taxon>Aspergillaceae</taxon>
        <taxon>Penicillium</taxon>
    </lineage>
</organism>
<feature type="domain" description="Methyltransferase" evidence="1">
    <location>
        <begin position="114"/>
        <end position="166"/>
    </location>
</feature>
<evidence type="ECO:0000259" key="1">
    <source>
        <dbReference type="Pfam" id="PF13649"/>
    </source>
</evidence>
<gene>
    <name evidence="2" type="ORF">PENPOL_c017G06535</name>
</gene>
<dbReference type="STRING" id="60169.A0A1V6N9H4"/>
<dbReference type="EMBL" id="MDYM01000017">
    <property type="protein sequence ID" value="OQD61334.1"/>
    <property type="molecule type" value="Genomic_DNA"/>
</dbReference>
<protein>
    <recommendedName>
        <fullName evidence="1">Methyltransferase domain-containing protein</fullName>
    </recommendedName>
</protein>
<reference evidence="3" key="1">
    <citation type="journal article" date="2017" name="Nat. Microbiol.">
        <title>Global analysis of biosynthetic gene clusters reveals vast potential of secondary metabolite production in Penicillium species.</title>
        <authorList>
            <person name="Nielsen J.C."/>
            <person name="Grijseels S."/>
            <person name="Prigent S."/>
            <person name="Ji B."/>
            <person name="Dainat J."/>
            <person name="Nielsen K.F."/>
            <person name="Frisvad J.C."/>
            <person name="Workman M."/>
            <person name="Nielsen J."/>
        </authorList>
    </citation>
    <scope>NUCLEOTIDE SEQUENCE [LARGE SCALE GENOMIC DNA]</scope>
    <source>
        <strain evidence="3">IBT 4502</strain>
    </source>
</reference>
<evidence type="ECO:0000313" key="2">
    <source>
        <dbReference type="EMBL" id="OQD61334.1"/>
    </source>
</evidence>